<evidence type="ECO:0008006" key="5">
    <source>
        <dbReference type="Google" id="ProtNLM"/>
    </source>
</evidence>
<dbReference type="Gene3D" id="3.40.50.12170">
    <property type="entry name" value="Uncharacterised protein PF07075, DUF1343"/>
    <property type="match status" value="1"/>
</dbReference>
<sequence>MRHILPIVILFFSTGCLQAGEEKKEPVLTGLDVLCREDFAPLHGLRVGLITNHTGVDSRGRSNIGLFARSSELKLAALFTPEHGLDGIIEGEYGAGNLDSLQLPVYSLYGKVRKPEKVWLAGLDALVFDIQDIGARFYTYITTLALCMQAASEAKIGFYVLDRPNPVGGTKVEGPVLEQELQGNFIAFYPIPIRHGMTVGELARLFNAEFGIRVRLEVIPMQGWRRKMYSDQTGLQWINPSPNMRSLEAAILYPGLGLSEATNLSVGRGTDLPFELYGAPYVDGKKLSAALKAHAIAGLVYRDTVFTPQAYQFKGERCEGVRAVVTDRDSLESVAAGLELLGVLKSLYPDSFDLSRIDLWIGRREVKQQLGEGMPAEQIIQSWQPELVRFKILREKYLLYDP</sequence>
<dbReference type="AlphaFoldDB" id="A0A1F5YUC3"/>
<dbReference type="STRING" id="1817867.A3F83_02600"/>
<gene>
    <name evidence="3" type="ORF">A3F83_02600</name>
</gene>
<name>A0A1F5YUC3_9BACT</name>
<dbReference type="GO" id="GO:0033922">
    <property type="term" value="F:peptidoglycan beta-N-acetylmuramidase activity"/>
    <property type="evidence" value="ECO:0007669"/>
    <property type="project" value="InterPro"/>
</dbReference>
<dbReference type="InterPro" id="IPR048502">
    <property type="entry name" value="NamZ_N"/>
</dbReference>
<protein>
    <recommendedName>
        <fullName evidence="5">DUF1343 domain-containing protein</fullName>
    </recommendedName>
</protein>
<dbReference type="PIRSF" id="PIRSF016719">
    <property type="entry name" value="UCP016719"/>
    <property type="match status" value="1"/>
</dbReference>
<proteinExistence type="predicted"/>
<dbReference type="InterPro" id="IPR008302">
    <property type="entry name" value="NamZ"/>
</dbReference>
<accession>A0A1F5YUC3</accession>
<evidence type="ECO:0000259" key="2">
    <source>
        <dbReference type="Pfam" id="PF20732"/>
    </source>
</evidence>
<dbReference type="PANTHER" id="PTHR42915:SF1">
    <property type="entry name" value="PEPTIDOGLYCAN BETA-N-ACETYLMURAMIDASE NAMZ"/>
    <property type="match status" value="1"/>
</dbReference>
<dbReference type="EMBL" id="MFIX01000135">
    <property type="protein sequence ID" value="OGG03673.1"/>
    <property type="molecule type" value="Genomic_DNA"/>
</dbReference>
<dbReference type="Proteomes" id="UP000179129">
    <property type="component" value="Unassembled WGS sequence"/>
</dbReference>
<dbReference type="Gene3D" id="3.90.1150.140">
    <property type="match status" value="1"/>
</dbReference>
<comment type="caution">
    <text evidence="3">The sequence shown here is derived from an EMBL/GenBank/DDBJ whole genome shotgun (WGS) entry which is preliminary data.</text>
</comment>
<evidence type="ECO:0000259" key="1">
    <source>
        <dbReference type="Pfam" id="PF07075"/>
    </source>
</evidence>
<organism evidence="3 4">
    <name type="scientific">Candidatus Glassbacteria bacterium RIFCSPLOWO2_12_FULL_58_11</name>
    <dbReference type="NCBI Taxonomy" id="1817867"/>
    <lineage>
        <taxon>Bacteria</taxon>
        <taxon>Candidatus Glassiibacteriota</taxon>
    </lineage>
</organism>
<feature type="domain" description="Peptidoglycan beta-N-acetylmuramidase NamZ N-terminal" evidence="1">
    <location>
        <begin position="47"/>
        <end position="247"/>
    </location>
</feature>
<reference evidence="3 4" key="1">
    <citation type="journal article" date="2016" name="Nat. Commun.">
        <title>Thousands of microbial genomes shed light on interconnected biogeochemical processes in an aquifer system.</title>
        <authorList>
            <person name="Anantharaman K."/>
            <person name="Brown C.T."/>
            <person name="Hug L.A."/>
            <person name="Sharon I."/>
            <person name="Castelle C.J."/>
            <person name="Probst A.J."/>
            <person name="Thomas B.C."/>
            <person name="Singh A."/>
            <person name="Wilkins M.J."/>
            <person name="Karaoz U."/>
            <person name="Brodie E.L."/>
            <person name="Williams K.H."/>
            <person name="Hubbard S.S."/>
            <person name="Banfield J.F."/>
        </authorList>
    </citation>
    <scope>NUCLEOTIDE SEQUENCE [LARGE SCALE GENOMIC DNA]</scope>
</reference>
<feature type="domain" description="Peptidoglycan beta-N-acetylmuramidase NamZ C-terminal" evidence="2">
    <location>
        <begin position="251"/>
        <end position="400"/>
    </location>
</feature>
<evidence type="ECO:0000313" key="3">
    <source>
        <dbReference type="EMBL" id="OGG03673.1"/>
    </source>
</evidence>
<dbReference type="Pfam" id="PF07075">
    <property type="entry name" value="NamZ_N"/>
    <property type="match status" value="1"/>
</dbReference>
<dbReference type="InterPro" id="IPR048503">
    <property type="entry name" value="NamZ_C"/>
</dbReference>
<dbReference type="PROSITE" id="PS51257">
    <property type="entry name" value="PROKAR_LIPOPROTEIN"/>
    <property type="match status" value="1"/>
</dbReference>
<dbReference type="Pfam" id="PF20732">
    <property type="entry name" value="NamZ_C"/>
    <property type="match status" value="1"/>
</dbReference>
<dbReference type="PANTHER" id="PTHR42915">
    <property type="entry name" value="HYPOTHETICAL 460 KDA PROTEIN IN FEUA-SIGW INTERGENIC REGION [PRECURSOR]"/>
    <property type="match status" value="1"/>
</dbReference>
<evidence type="ECO:0000313" key="4">
    <source>
        <dbReference type="Proteomes" id="UP000179129"/>
    </source>
</evidence>